<keyword evidence="4" id="KW-1185">Reference proteome</keyword>
<dbReference type="PANTHER" id="PTHR33164">
    <property type="entry name" value="TRANSCRIPTIONAL REGULATOR, MARR FAMILY"/>
    <property type="match status" value="1"/>
</dbReference>
<sequence>MERETRGRRRAEPTLPSASGDVRGGGESIDRELLDGWMLVMQGFQATQDSLASELAERFNLRQGSAEVLVRLLTAPKNRMPMTRLAHETRMSSGGFTKLADRLCAAGLTRRMTCAEDRRLVYLELTDLGKDTARAVAQTVTGILRDRVLAPLGRDGLGKLADSMRAVRDANDDPGK</sequence>
<evidence type="ECO:0000313" key="3">
    <source>
        <dbReference type="EMBL" id="MER6272850.1"/>
    </source>
</evidence>
<evidence type="ECO:0000313" key="4">
    <source>
        <dbReference type="Proteomes" id="UP001490365"/>
    </source>
</evidence>
<evidence type="ECO:0000256" key="1">
    <source>
        <dbReference type="SAM" id="MobiDB-lite"/>
    </source>
</evidence>
<dbReference type="EMBL" id="JBEOZM010000025">
    <property type="protein sequence ID" value="MER6272850.1"/>
    <property type="molecule type" value="Genomic_DNA"/>
</dbReference>
<dbReference type="PANTHER" id="PTHR33164:SF43">
    <property type="entry name" value="HTH-TYPE TRANSCRIPTIONAL REPRESSOR YETL"/>
    <property type="match status" value="1"/>
</dbReference>
<name>A0ABV1TS58_9ACTN</name>
<protein>
    <submittedName>
        <fullName evidence="3">MarR family transcriptional regulator</fullName>
    </submittedName>
</protein>
<dbReference type="InterPro" id="IPR000835">
    <property type="entry name" value="HTH_MarR-typ"/>
</dbReference>
<dbReference type="Gene3D" id="1.10.10.10">
    <property type="entry name" value="Winged helix-like DNA-binding domain superfamily/Winged helix DNA-binding domain"/>
    <property type="match status" value="1"/>
</dbReference>
<dbReference type="SUPFAM" id="SSF46785">
    <property type="entry name" value="Winged helix' DNA-binding domain"/>
    <property type="match status" value="1"/>
</dbReference>
<dbReference type="Proteomes" id="UP001490365">
    <property type="component" value="Unassembled WGS sequence"/>
</dbReference>
<organism evidence="3 4">
    <name type="scientific">Streptomyces sp. 900105755</name>
    <dbReference type="NCBI Taxonomy" id="3154389"/>
    <lineage>
        <taxon>Bacteria</taxon>
        <taxon>Bacillati</taxon>
        <taxon>Actinomycetota</taxon>
        <taxon>Actinomycetes</taxon>
        <taxon>Kitasatosporales</taxon>
        <taxon>Streptomycetaceae</taxon>
        <taxon>Streptomyces</taxon>
    </lineage>
</organism>
<feature type="domain" description="HTH marR-type" evidence="2">
    <location>
        <begin position="30"/>
        <end position="169"/>
    </location>
</feature>
<dbReference type="InterPro" id="IPR036388">
    <property type="entry name" value="WH-like_DNA-bd_sf"/>
</dbReference>
<gene>
    <name evidence="3" type="ORF">ABT211_37115</name>
</gene>
<comment type="caution">
    <text evidence="3">The sequence shown here is derived from an EMBL/GenBank/DDBJ whole genome shotgun (WGS) entry which is preliminary data.</text>
</comment>
<evidence type="ECO:0000259" key="2">
    <source>
        <dbReference type="PROSITE" id="PS50995"/>
    </source>
</evidence>
<dbReference type="SMART" id="SM00347">
    <property type="entry name" value="HTH_MARR"/>
    <property type="match status" value="1"/>
</dbReference>
<dbReference type="PROSITE" id="PS50995">
    <property type="entry name" value="HTH_MARR_2"/>
    <property type="match status" value="1"/>
</dbReference>
<dbReference type="InterPro" id="IPR036390">
    <property type="entry name" value="WH_DNA-bd_sf"/>
</dbReference>
<reference evidence="3 4" key="1">
    <citation type="submission" date="2024-06" db="EMBL/GenBank/DDBJ databases">
        <title>The Natural Products Discovery Center: Release of the First 8490 Sequenced Strains for Exploring Actinobacteria Biosynthetic Diversity.</title>
        <authorList>
            <person name="Kalkreuter E."/>
            <person name="Kautsar S.A."/>
            <person name="Yang D."/>
            <person name="Bader C.D."/>
            <person name="Teijaro C.N."/>
            <person name="Fluegel L."/>
            <person name="Davis C.M."/>
            <person name="Simpson J.R."/>
            <person name="Lauterbach L."/>
            <person name="Steele A.D."/>
            <person name="Gui C."/>
            <person name="Meng S."/>
            <person name="Li G."/>
            <person name="Viehrig K."/>
            <person name="Ye F."/>
            <person name="Su P."/>
            <person name="Kiefer A.F."/>
            <person name="Nichols A."/>
            <person name="Cepeda A.J."/>
            <person name="Yan W."/>
            <person name="Fan B."/>
            <person name="Jiang Y."/>
            <person name="Adhikari A."/>
            <person name="Zheng C.-J."/>
            <person name="Schuster L."/>
            <person name="Cowan T.M."/>
            <person name="Smanski M.J."/>
            <person name="Chevrette M.G."/>
            <person name="De Carvalho L.P.S."/>
            <person name="Shen B."/>
        </authorList>
    </citation>
    <scope>NUCLEOTIDE SEQUENCE [LARGE SCALE GENOMIC DNA]</scope>
    <source>
        <strain evidence="3 4">NPDC001694</strain>
    </source>
</reference>
<feature type="region of interest" description="Disordered" evidence="1">
    <location>
        <begin position="1"/>
        <end position="27"/>
    </location>
</feature>
<accession>A0ABV1TS58</accession>
<proteinExistence type="predicted"/>
<dbReference type="RefSeq" id="WP_351961145.1">
    <property type="nucleotide sequence ID" value="NZ_JBEOZM010000025.1"/>
</dbReference>
<dbReference type="InterPro" id="IPR039422">
    <property type="entry name" value="MarR/SlyA-like"/>
</dbReference>